<feature type="transmembrane region" description="Helical" evidence="7">
    <location>
        <begin position="340"/>
        <end position="358"/>
    </location>
</feature>
<dbReference type="PANTHER" id="PTHR42718">
    <property type="entry name" value="MAJOR FACILITATOR SUPERFAMILY MULTIDRUG TRANSPORTER MFSC"/>
    <property type="match status" value="1"/>
</dbReference>
<feature type="transmembrane region" description="Helical" evidence="7">
    <location>
        <begin position="437"/>
        <end position="457"/>
    </location>
</feature>
<feature type="transmembrane region" description="Helical" evidence="7">
    <location>
        <begin position="208"/>
        <end position="229"/>
    </location>
</feature>
<evidence type="ECO:0000256" key="4">
    <source>
        <dbReference type="ARBA" id="ARBA00022692"/>
    </source>
</evidence>
<dbReference type="CDD" id="cd17321">
    <property type="entry name" value="MFS_MMR_MDR_like"/>
    <property type="match status" value="1"/>
</dbReference>
<keyword evidence="10" id="KW-1185">Reference proteome</keyword>
<evidence type="ECO:0000256" key="3">
    <source>
        <dbReference type="ARBA" id="ARBA00022475"/>
    </source>
</evidence>
<protein>
    <submittedName>
        <fullName evidence="9">MFS transporter</fullName>
    </submittedName>
</protein>
<dbReference type="PROSITE" id="PS50850">
    <property type="entry name" value="MFS"/>
    <property type="match status" value="1"/>
</dbReference>
<evidence type="ECO:0000259" key="8">
    <source>
        <dbReference type="PROSITE" id="PS50850"/>
    </source>
</evidence>
<dbReference type="SUPFAM" id="SSF103473">
    <property type="entry name" value="MFS general substrate transporter"/>
    <property type="match status" value="1"/>
</dbReference>
<dbReference type="InterPro" id="IPR020846">
    <property type="entry name" value="MFS_dom"/>
</dbReference>
<dbReference type="Gene3D" id="1.20.1250.20">
    <property type="entry name" value="MFS general substrate transporter like domains"/>
    <property type="match status" value="1"/>
</dbReference>
<dbReference type="Gene3D" id="1.20.1720.10">
    <property type="entry name" value="Multidrug resistance protein D"/>
    <property type="match status" value="1"/>
</dbReference>
<dbReference type="InterPro" id="IPR011701">
    <property type="entry name" value="MFS"/>
</dbReference>
<dbReference type="Proteomes" id="UP000037247">
    <property type="component" value="Unassembled WGS sequence"/>
</dbReference>
<keyword evidence="5 7" id="KW-1133">Transmembrane helix</keyword>
<evidence type="ECO:0000313" key="9">
    <source>
        <dbReference type="EMBL" id="KNA91452.1"/>
    </source>
</evidence>
<evidence type="ECO:0000256" key="1">
    <source>
        <dbReference type="ARBA" id="ARBA00004651"/>
    </source>
</evidence>
<evidence type="ECO:0000313" key="10">
    <source>
        <dbReference type="Proteomes" id="UP000037247"/>
    </source>
</evidence>
<feature type="transmembrane region" description="Helical" evidence="7">
    <location>
        <begin position="88"/>
        <end position="110"/>
    </location>
</feature>
<evidence type="ECO:0000256" key="7">
    <source>
        <dbReference type="SAM" id="Phobius"/>
    </source>
</evidence>
<feature type="transmembrane region" description="Helical" evidence="7">
    <location>
        <begin position="116"/>
        <end position="136"/>
    </location>
</feature>
<reference evidence="9 10" key="1">
    <citation type="submission" date="2015-05" db="EMBL/GenBank/DDBJ databases">
        <title>Draft genome sequence of the bacterium Gordonia jacobaea a new member of the Gordonia genus.</title>
        <authorList>
            <person name="Jimenez-Galisteo G."/>
            <person name="Dominguez A."/>
            <person name="Munoz E."/>
            <person name="Vinas M."/>
        </authorList>
    </citation>
    <scope>NUCLEOTIDE SEQUENCE [LARGE SCALE GENOMIC DNA]</scope>
    <source>
        <strain evidence="10">mv1</strain>
    </source>
</reference>
<keyword evidence="4 7" id="KW-0812">Transmembrane</keyword>
<evidence type="ECO:0000256" key="6">
    <source>
        <dbReference type="ARBA" id="ARBA00023136"/>
    </source>
</evidence>
<feature type="transmembrane region" description="Helical" evidence="7">
    <location>
        <begin position="235"/>
        <end position="255"/>
    </location>
</feature>
<organism evidence="9 10">
    <name type="scientific">Gordonia jacobaea</name>
    <dbReference type="NCBI Taxonomy" id="122202"/>
    <lineage>
        <taxon>Bacteria</taxon>
        <taxon>Bacillati</taxon>
        <taxon>Actinomycetota</taxon>
        <taxon>Actinomycetes</taxon>
        <taxon>Mycobacteriales</taxon>
        <taxon>Gordoniaceae</taxon>
        <taxon>Gordonia</taxon>
    </lineage>
</organism>
<feature type="transmembrane region" description="Helical" evidence="7">
    <location>
        <begin position="364"/>
        <end position="391"/>
    </location>
</feature>
<feature type="transmembrane region" description="Helical" evidence="7">
    <location>
        <begin position="412"/>
        <end position="431"/>
    </location>
</feature>
<keyword evidence="6 7" id="KW-0472">Membrane</keyword>
<keyword evidence="2" id="KW-0813">Transport</keyword>
<feature type="transmembrane region" description="Helical" evidence="7">
    <location>
        <begin position="275"/>
        <end position="299"/>
    </location>
</feature>
<feature type="transmembrane region" description="Helical" evidence="7">
    <location>
        <begin position="177"/>
        <end position="196"/>
    </location>
</feature>
<gene>
    <name evidence="9" type="ORF">ABW18_09605</name>
</gene>
<feature type="domain" description="Major facilitator superfamily (MFS) profile" evidence="8">
    <location>
        <begin position="21"/>
        <end position="461"/>
    </location>
</feature>
<sequence length="470" mass="47836">MADQETARVAHGRVAQGRGALMATVFLLQFLVAMDISLVNIALPAMRADLGFTDAGLQWVVTAYLLTFAGFMLLGGRIGDLWGRRTSVLVGLSVFAVASIVGGCAGSAGVLVAARAVQGVAGALLAPASLALVATIDDPAVRARAMGLWGGAGAAGGALGVVLSGVLTQWWSWRAVLLVNVPIIVIAMVAALRGISRRDVGRTTRLDVPGAVTVTLGVAALVYAVSAGGDRGWGSWQAVGGFVAAAVLLAIFVAIERSASHPLMPPGLMRKRSVLGANVFGFMVAAGQLAAFYFCSLYIQTVWGVESALTGVLFLPFCVFVVVGISVAQRLSARIGARMAIVAFGIVAAIGLGLFATMPAQFDFWLGILLPSAVTAVGIGGSMVLIGAVATEGVSPDDVGVASGVVNSSRQLGGTIGLAVLVAVASGYAVPREGFQAGFLLGAVLLVVGSLAAWLILPRRRRRDSAGASA</sequence>
<keyword evidence="3" id="KW-1003">Cell membrane</keyword>
<comment type="subcellular location">
    <subcellularLocation>
        <location evidence="1">Cell membrane</location>
        <topology evidence="1">Multi-pass membrane protein</topology>
    </subcellularLocation>
</comment>
<feature type="transmembrane region" description="Helical" evidence="7">
    <location>
        <begin position="20"/>
        <end position="43"/>
    </location>
</feature>
<dbReference type="InterPro" id="IPR036259">
    <property type="entry name" value="MFS_trans_sf"/>
</dbReference>
<dbReference type="Pfam" id="PF07690">
    <property type="entry name" value="MFS_1"/>
    <property type="match status" value="1"/>
</dbReference>
<dbReference type="PANTHER" id="PTHR42718:SF46">
    <property type="entry name" value="BLR6921 PROTEIN"/>
    <property type="match status" value="1"/>
</dbReference>
<accession>A0ABR5ICY4</accession>
<feature type="transmembrane region" description="Helical" evidence="7">
    <location>
        <begin position="148"/>
        <end position="171"/>
    </location>
</feature>
<evidence type="ECO:0000256" key="2">
    <source>
        <dbReference type="ARBA" id="ARBA00022448"/>
    </source>
</evidence>
<feature type="transmembrane region" description="Helical" evidence="7">
    <location>
        <begin position="55"/>
        <end position="76"/>
    </location>
</feature>
<comment type="caution">
    <text evidence="9">The sequence shown here is derived from an EMBL/GenBank/DDBJ whole genome shotgun (WGS) entry which is preliminary data.</text>
</comment>
<name>A0ABR5ICY4_9ACTN</name>
<evidence type="ECO:0000256" key="5">
    <source>
        <dbReference type="ARBA" id="ARBA00022989"/>
    </source>
</evidence>
<dbReference type="RefSeq" id="WP_049698780.1">
    <property type="nucleotide sequence ID" value="NZ_LDTZ01000016.1"/>
</dbReference>
<feature type="transmembrane region" description="Helical" evidence="7">
    <location>
        <begin position="311"/>
        <end position="328"/>
    </location>
</feature>
<proteinExistence type="predicted"/>
<dbReference type="EMBL" id="LDTZ01000016">
    <property type="protein sequence ID" value="KNA91452.1"/>
    <property type="molecule type" value="Genomic_DNA"/>
</dbReference>